<dbReference type="GO" id="GO:0043953">
    <property type="term" value="P:protein transport by the Tat complex"/>
    <property type="evidence" value="ECO:0007669"/>
    <property type="project" value="UniProtKB-UniRule"/>
</dbReference>
<comment type="subunit">
    <text evidence="9">The Tat system comprises two distinct complexes: a TatABC complex, containing multiple copies of TatA, TatB and TatC subunits, and a separate TatA complex, containing only TatA subunits. Substrates initially bind to the TatABC complex, which probably triggers association of the separate TatA complex to form the active translocon.</text>
</comment>
<evidence type="ECO:0000313" key="13">
    <source>
        <dbReference type="Proteomes" id="UP000560069"/>
    </source>
</evidence>
<evidence type="ECO:0000256" key="4">
    <source>
        <dbReference type="ARBA" id="ARBA00022692"/>
    </source>
</evidence>
<evidence type="ECO:0000256" key="9">
    <source>
        <dbReference type="HAMAP-Rule" id="MF_00237"/>
    </source>
</evidence>
<keyword evidence="5 9" id="KW-0653">Protein transport</keyword>
<dbReference type="PRINTS" id="PR01506">
    <property type="entry name" value="TATBPROTEIN"/>
</dbReference>
<comment type="function">
    <text evidence="9">Part of the twin-arginine translocation (Tat) system that transports large folded proteins containing a characteristic twin-arginine motif in their signal peptide across membranes. Together with TatC, TatB is part of a receptor directly interacting with Tat signal peptides. TatB may form an oligomeric binding site that transiently accommodates folded Tat precursor proteins before their translocation.</text>
</comment>
<protein>
    <recommendedName>
        <fullName evidence="9">Sec-independent protein translocase protein TatB</fullName>
    </recommendedName>
</protein>
<feature type="compositionally biased region" description="Low complexity" evidence="10">
    <location>
        <begin position="118"/>
        <end position="166"/>
    </location>
</feature>
<keyword evidence="2 9" id="KW-0813">Transport</keyword>
<keyword evidence="6 9" id="KW-1133">Transmembrane helix</keyword>
<dbReference type="GO" id="GO:0008320">
    <property type="term" value="F:protein transmembrane transporter activity"/>
    <property type="evidence" value="ECO:0007669"/>
    <property type="project" value="UniProtKB-UniRule"/>
</dbReference>
<feature type="region of interest" description="Disordered" evidence="10">
    <location>
        <begin position="100"/>
        <end position="187"/>
    </location>
</feature>
<evidence type="ECO:0000256" key="7">
    <source>
        <dbReference type="ARBA" id="ARBA00023010"/>
    </source>
</evidence>
<keyword evidence="8 9" id="KW-0472">Membrane</keyword>
<organism evidence="12 13">
    <name type="scientific">Nesterenkonia sandarakina</name>
    <dbReference type="NCBI Taxonomy" id="272918"/>
    <lineage>
        <taxon>Bacteria</taxon>
        <taxon>Bacillati</taxon>
        <taxon>Actinomycetota</taxon>
        <taxon>Actinomycetes</taxon>
        <taxon>Micrococcales</taxon>
        <taxon>Micrococcaceae</taxon>
        <taxon>Nesterenkonia</taxon>
    </lineage>
</organism>
<accession>A0A7Z0E8C8</accession>
<dbReference type="InterPro" id="IPR003369">
    <property type="entry name" value="TatA/B/E"/>
</dbReference>
<dbReference type="Pfam" id="PF02416">
    <property type="entry name" value="TatA_B_E"/>
    <property type="match status" value="1"/>
</dbReference>
<evidence type="ECO:0000256" key="5">
    <source>
        <dbReference type="ARBA" id="ARBA00022927"/>
    </source>
</evidence>
<keyword evidence="7 9" id="KW-0811">Translocation</keyword>
<dbReference type="AlphaFoldDB" id="A0A7Z0E8C8"/>
<keyword evidence="4 9" id="KW-0812">Transmembrane</keyword>
<dbReference type="HAMAP" id="MF_00237">
    <property type="entry name" value="TatB"/>
    <property type="match status" value="1"/>
</dbReference>
<keyword evidence="3 9" id="KW-1003">Cell membrane</keyword>
<sequence>MPGINAYEFVILIVLALVILGPERLPQYARNLARWARQARDLAEDAKGRFKDETGTDFDDVDWKRYDPRQYDPRRIIRDALSNEYGDDFRETRSAVTGTLDSARAATDPRELFRSKNGSTPGARSGAASSGGVSPAAAAASGAIAAGMAGAGAPRDPAAPAAPEVAANEDHAEAPTAVKAPFDSEAT</sequence>
<proteinExistence type="inferred from homology"/>
<reference evidence="12 13" key="1">
    <citation type="submission" date="2020-07" db="EMBL/GenBank/DDBJ databases">
        <title>Sequencing the genomes of 1000 actinobacteria strains.</title>
        <authorList>
            <person name="Klenk H.-P."/>
        </authorList>
    </citation>
    <scope>NUCLEOTIDE SEQUENCE [LARGE SCALE GENOMIC DNA]</scope>
    <source>
        <strain evidence="12 13">DSM 15664</strain>
    </source>
</reference>
<evidence type="ECO:0000256" key="8">
    <source>
        <dbReference type="ARBA" id="ARBA00023136"/>
    </source>
</evidence>
<name>A0A7Z0E8C8_9MICC</name>
<evidence type="ECO:0000313" key="12">
    <source>
        <dbReference type="EMBL" id="NYJ16946.1"/>
    </source>
</evidence>
<comment type="caution">
    <text evidence="12">The sequence shown here is derived from an EMBL/GenBank/DDBJ whole genome shotgun (WGS) entry which is preliminary data.</text>
</comment>
<dbReference type="EMBL" id="JACCFQ010000001">
    <property type="protein sequence ID" value="NYJ16946.1"/>
    <property type="molecule type" value="Genomic_DNA"/>
</dbReference>
<evidence type="ECO:0000256" key="6">
    <source>
        <dbReference type="ARBA" id="ARBA00022989"/>
    </source>
</evidence>
<keyword evidence="13" id="KW-1185">Reference proteome</keyword>
<evidence type="ECO:0000256" key="1">
    <source>
        <dbReference type="ARBA" id="ARBA00004167"/>
    </source>
</evidence>
<comment type="subcellular location">
    <subcellularLocation>
        <location evidence="9">Cell membrane</location>
        <topology evidence="9">Single-pass membrane protein</topology>
    </subcellularLocation>
    <subcellularLocation>
        <location evidence="1">Membrane</location>
        <topology evidence="1">Single-pass membrane protein</topology>
    </subcellularLocation>
</comment>
<feature type="transmembrane region" description="Helical" evidence="11">
    <location>
        <begin position="6"/>
        <end position="25"/>
    </location>
</feature>
<evidence type="ECO:0000256" key="3">
    <source>
        <dbReference type="ARBA" id="ARBA00022475"/>
    </source>
</evidence>
<comment type="similarity">
    <text evidence="9">Belongs to the TatB family.</text>
</comment>
<evidence type="ECO:0000256" key="11">
    <source>
        <dbReference type="SAM" id="Phobius"/>
    </source>
</evidence>
<evidence type="ECO:0000256" key="10">
    <source>
        <dbReference type="SAM" id="MobiDB-lite"/>
    </source>
</evidence>
<dbReference type="Gene3D" id="1.20.5.3310">
    <property type="match status" value="1"/>
</dbReference>
<dbReference type="GO" id="GO:0033281">
    <property type="term" value="C:TAT protein transport complex"/>
    <property type="evidence" value="ECO:0007669"/>
    <property type="project" value="UniProtKB-UniRule"/>
</dbReference>
<dbReference type="Proteomes" id="UP000560069">
    <property type="component" value="Unassembled WGS sequence"/>
</dbReference>
<dbReference type="InterPro" id="IPR018448">
    <property type="entry name" value="TatB"/>
</dbReference>
<dbReference type="RefSeq" id="WP_179441775.1">
    <property type="nucleotide sequence ID" value="NZ_BAAALK010000002.1"/>
</dbReference>
<gene>
    <name evidence="9" type="primary">tatB</name>
    <name evidence="12" type="ORF">HNR11_001480</name>
</gene>
<evidence type="ECO:0000256" key="2">
    <source>
        <dbReference type="ARBA" id="ARBA00022448"/>
    </source>
</evidence>